<evidence type="ECO:0000313" key="2">
    <source>
        <dbReference type="EMBL" id="CAA9995848.1"/>
    </source>
</evidence>
<dbReference type="AlphaFoldDB" id="A0A6H5G0W3"/>
<feature type="compositionally biased region" description="Basic residues" evidence="1">
    <location>
        <begin position="67"/>
        <end position="76"/>
    </location>
</feature>
<keyword evidence="3" id="KW-1185">Reference proteome</keyword>
<accession>A0A6H5G0W3</accession>
<proteinExistence type="predicted"/>
<dbReference type="Proteomes" id="UP000479000">
    <property type="component" value="Unassembled WGS sequence"/>
</dbReference>
<dbReference type="EMBL" id="CADCXU010004101">
    <property type="protein sequence ID" value="CAA9995848.1"/>
    <property type="molecule type" value="Genomic_DNA"/>
</dbReference>
<gene>
    <name evidence="2" type="ORF">NTEN_LOCUS2573</name>
</gene>
<evidence type="ECO:0000256" key="1">
    <source>
        <dbReference type="SAM" id="MobiDB-lite"/>
    </source>
</evidence>
<evidence type="ECO:0000313" key="3">
    <source>
        <dbReference type="Proteomes" id="UP000479000"/>
    </source>
</evidence>
<sequence>MFLTRQTISIEFYCCSLSLKNGFSKNILKKTHRSRRLRRPFEEQSRWKACAPGARDICRPLEAKAAARRHQTRSPCRRAPVGSPVDSGNWDGIRNRTMKKIGFLKRWKRGAEDPSGR</sequence>
<feature type="region of interest" description="Disordered" evidence="1">
    <location>
        <begin position="67"/>
        <end position="93"/>
    </location>
</feature>
<name>A0A6H5G0W3_9HEMI</name>
<reference evidence="2 3" key="1">
    <citation type="submission" date="2020-02" db="EMBL/GenBank/DDBJ databases">
        <authorList>
            <person name="Ferguson B K."/>
        </authorList>
    </citation>
    <scope>NUCLEOTIDE SEQUENCE [LARGE SCALE GENOMIC DNA]</scope>
</reference>
<protein>
    <submittedName>
        <fullName evidence="2">Uncharacterized protein</fullName>
    </submittedName>
</protein>
<organism evidence="2 3">
    <name type="scientific">Nesidiocoris tenuis</name>
    <dbReference type="NCBI Taxonomy" id="355587"/>
    <lineage>
        <taxon>Eukaryota</taxon>
        <taxon>Metazoa</taxon>
        <taxon>Ecdysozoa</taxon>
        <taxon>Arthropoda</taxon>
        <taxon>Hexapoda</taxon>
        <taxon>Insecta</taxon>
        <taxon>Pterygota</taxon>
        <taxon>Neoptera</taxon>
        <taxon>Paraneoptera</taxon>
        <taxon>Hemiptera</taxon>
        <taxon>Heteroptera</taxon>
        <taxon>Panheteroptera</taxon>
        <taxon>Cimicomorpha</taxon>
        <taxon>Miridae</taxon>
        <taxon>Dicyphina</taxon>
        <taxon>Nesidiocoris</taxon>
    </lineage>
</organism>